<protein>
    <submittedName>
        <fullName evidence="1">Kinase</fullName>
    </submittedName>
</protein>
<evidence type="ECO:0000313" key="2">
    <source>
        <dbReference type="Proteomes" id="UP001198220"/>
    </source>
</evidence>
<reference evidence="1 2" key="1">
    <citation type="submission" date="2021-10" db="EMBL/GenBank/DDBJ databases">
        <title>Anaerobic single-cell dispensing facilitates the cultivation of human gut bacteria.</title>
        <authorList>
            <person name="Afrizal A."/>
        </authorList>
    </citation>
    <scope>NUCLEOTIDE SEQUENCE [LARGE SCALE GENOMIC DNA]</scope>
    <source>
        <strain evidence="1 2">CLA-AA-H276</strain>
    </source>
</reference>
<keyword evidence="2" id="KW-1185">Reference proteome</keyword>
<keyword evidence="1" id="KW-0418">Kinase</keyword>
<dbReference type="EMBL" id="JAJEPS010000023">
    <property type="protein sequence ID" value="MCC2127545.1"/>
    <property type="molecule type" value="Genomic_DNA"/>
</dbReference>
<proteinExistence type="predicted"/>
<evidence type="ECO:0000313" key="1">
    <source>
        <dbReference type="EMBL" id="MCC2127545.1"/>
    </source>
</evidence>
<sequence>MEDTKRLAKVRAFLEERGWKYKYTEEDGCGSIDFDYRGVPYHIWEFHDDMWGVENNLRHGGRQEELTGDYETEILEIMKDWH</sequence>
<comment type="caution">
    <text evidence="1">The sequence shown here is derived from an EMBL/GenBank/DDBJ whole genome shotgun (WGS) entry which is preliminary data.</text>
</comment>
<organism evidence="1 2">
    <name type="scientific">Hominiventricola filiformis</name>
    <dbReference type="NCBI Taxonomy" id="2885352"/>
    <lineage>
        <taxon>Bacteria</taxon>
        <taxon>Bacillati</taxon>
        <taxon>Bacillota</taxon>
        <taxon>Clostridia</taxon>
        <taxon>Lachnospirales</taxon>
        <taxon>Lachnospiraceae</taxon>
        <taxon>Hominiventricola</taxon>
    </lineage>
</organism>
<dbReference type="AlphaFoldDB" id="A0AAE3AD25"/>
<dbReference type="Proteomes" id="UP001198220">
    <property type="component" value="Unassembled WGS sequence"/>
</dbReference>
<accession>A0AAE3AD25</accession>
<gene>
    <name evidence="1" type="ORF">LKD36_15435</name>
</gene>
<dbReference type="RefSeq" id="WP_118769755.1">
    <property type="nucleotide sequence ID" value="NZ_JAJEPS010000023.1"/>
</dbReference>
<keyword evidence="1" id="KW-0808">Transferase</keyword>
<dbReference type="GO" id="GO:0016301">
    <property type="term" value="F:kinase activity"/>
    <property type="evidence" value="ECO:0007669"/>
    <property type="project" value="UniProtKB-KW"/>
</dbReference>
<name>A0AAE3AD25_9FIRM</name>